<dbReference type="Gene3D" id="3.30.160.750">
    <property type="match status" value="1"/>
</dbReference>
<feature type="modified residue" description="Pyruvic acid (Ser); by autocatalysis" evidence="10">
    <location>
        <position position="122"/>
    </location>
</feature>
<keyword evidence="5 10" id="KW-0620">Polyamine biosynthesis</keyword>
<feature type="site" description="Cleavage (non-hydrolytic); by autolysis" evidence="10">
    <location>
        <begin position="121"/>
        <end position="122"/>
    </location>
</feature>
<dbReference type="NCBIfam" id="TIGR03330">
    <property type="entry name" value="SAM_DCase_Bsu"/>
    <property type="match status" value="1"/>
</dbReference>
<feature type="active site" description="Proton acceptor; for processing activity" evidence="10">
    <location>
        <position position="127"/>
    </location>
</feature>
<dbReference type="PANTHER" id="PTHR33866:SF2">
    <property type="entry name" value="S-ADENOSYLMETHIONINE DECARBOXYLASE PROENZYME"/>
    <property type="match status" value="1"/>
</dbReference>
<organism evidence="11 12">
    <name type="scientific">Kiloniella laminariae</name>
    <dbReference type="NCBI Taxonomy" id="454162"/>
    <lineage>
        <taxon>Bacteria</taxon>
        <taxon>Pseudomonadati</taxon>
        <taxon>Pseudomonadota</taxon>
        <taxon>Alphaproteobacteria</taxon>
        <taxon>Rhodospirillales</taxon>
        <taxon>Kiloniellaceae</taxon>
        <taxon>Kiloniella</taxon>
    </lineage>
</organism>
<dbReference type="InterPro" id="IPR042286">
    <property type="entry name" value="AdoMetDC_C"/>
</dbReference>
<comment type="function">
    <text evidence="10">Catalyzes the decarboxylation of S-adenosylmethionine to S-adenosylmethioninamine (dcAdoMet), the propylamine donor required for the synthesis of the polyamines spermine and spermidine from the diamine putrescine.</text>
</comment>
<feature type="active site" description="Proton donor; for catalytic activity" evidence="10">
    <location>
        <position position="142"/>
    </location>
</feature>
<keyword evidence="2 10" id="KW-0210">Decarboxylase</keyword>
<protein>
    <recommendedName>
        <fullName evidence="10">S-adenosylmethionine decarboxylase proenzyme</fullName>
        <shortName evidence="10">AdoMetDC</shortName>
        <shortName evidence="10">SAMDC</shortName>
        <ecNumber evidence="10">4.1.1.50</ecNumber>
    </recommendedName>
    <component>
        <recommendedName>
            <fullName evidence="10">S-adenosylmethionine decarboxylase beta chain</fullName>
        </recommendedName>
    </component>
    <component>
        <recommendedName>
            <fullName evidence="10">S-adenosylmethionine decarboxylase alpha chain</fullName>
        </recommendedName>
    </component>
</protein>
<comment type="subunit">
    <text evidence="10">Heterotetramer of two alpha and two beta chains arranged as a dimer of alpha/beta heterodimers.</text>
</comment>
<evidence type="ECO:0000313" key="12">
    <source>
        <dbReference type="Proteomes" id="UP001069802"/>
    </source>
</evidence>
<name>A0ABT4LKX9_9PROT</name>
<dbReference type="RefSeq" id="WP_269423928.1">
    <property type="nucleotide sequence ID" value="NZ_JAPWGY010000004.1"/>
</dbReference>
<evidence type="ECO:0000256" key="10">
    <source>
        <dbReference type="HAMAP-Rule" id="MF_00464"/>
    </source>
</evidence>
<dbReference type="InterPro" id="IPR017716">
    <property type="entry name" value="S-AdoMet_deCOase_pro-enz"/>
</dbReference>
<keyword evidence="7 10" id="KW-0456">Lyase</keyword>
<keyword evidence="9 10" id="KW-0670">Pyruvate</keyword>
<dbReference type="EMBL" id="JAPWGY010000004">
    <property type="protein sequence ID" value="MCZ4281767.1"/>
    <property type="molecule type" value="Genomic_DNA"/>
</dbReference>
<keyword evidence="8 10" id="KW-0704">Schiff base</keyword>
<dbReference type="PANTHER" id="PTHR33866">
    <property type="entry name" value="S-ADENOSYLMETHIONINE DECARBOXYLASE PROENZYME"/>
    <property type="match status" value="1"/>
</dbReference>
<evidence type="ECO:0000313" key="11">
    <source>
        <dbReference type="EMBL" id="MCZ4281767.1"/>
    </source>
</evidence>
<evidence type="ECO:0000256" key="5">
    <source>
        <dbReference type="ARBA" id="ARBA00023115"/>
    </source>
</evidence>
<keyword evidence="1 10" id="KW-0949">S-adenosyl-L-methionine</keyword>
<keyword evidence="6 10" id="KW-0865">Zymogen</keyword>
<comment type="catalytic activity">
    <reaction evidence="10">
        <text>S-adenosyl-L-methionine + H(+) = S-adenosyl 3-(methylsulfanyl)propylamine + CO2</text>
        <dbReference type="Rhea" id="RHEA:15981"/>
        <dbReference type="ChEBI" id="CHEBI:15378"/>
        <dbReference type="ChEBI" id="CHEBI:16526"/>
        <dbReference type="ChEBI" id="CHEBI:57443"/>
        <dbReference type="ChEBI" id="CHEBI:59789"/>
        <dbReference type="EC" id="4.1.1.50"/>
    </reaction>
</comment>
<dbReference type="InterPro" id="IPR042284">
    <property type="entry name" value="AdoMetDC_N"/>
</dbReference>
<evidence type="ECO:0000256" key="7">
    <source>
        <dbReference type="ARBA" id="ARBA00023239"/>
    </source>
</evidence>
<feature type="chain" id="PRO_5044926365" description="S-adenosylmethionine decarboxylase alpha chain" evidence="10">
    <location>
        <begin position="122"/>
        <end position="175"/>
    </location>
</feature>
<comment type="similarity">
    <text evidence="10">Belongs to the prokaryotic AdoMetDC family. Type 1 subfamily.</text>
</comment>
<evidence type="ECO:0000256" key="6">
    <source>
        <dbReference type="ARBA" id="ARBA00023145"/>
    </source>
</evidence>
<dbReference type="InterPro" id="IPR003826">
    <property type="entry name" value="AdoMetDC_fam_prok"/>
</dbReference>
<dbReference type="GO" id="GO:0004014">
    <property type="term" value="F:adenosylmethionine decarboxylase activity"/>
    <property type="evidence" value="ECO:0007669"/>
    <property type="project" value="UniProtKB-EC"/>
</dbReference>
<dbReference type="Gene3D" id="3.30.360.110">
    <property type="entry name" value="S-adenosylmethionine decarboxylase domain"/>
    <property type="match status" value="1"/>
</dbReference>
<dbReference type="SUPFAM" id="SSF56276">
    <property type="entry name" value="S-adenosylmethionine decarboxylase"/>
    <property type="match status" value="1"/>
</dbReference>
<evidence type="ECO:0000256" key="3">
    <source>
        <dbReference type="ARBA" id="ARBA00022813"/>
    </source>
</evidence>
<dbReference type="Pfam" id="PF02675">
    <property type="entry name" value="AdoMet_dc"/>
    <property type="match status" value="1"/>
</dbReference>
<dbReference type="Proteomes" id="UP001069802">
    <property type="component" value="Unassembled WGS sequence"/>
</dbReference>
<comment type="caution">
    <text evidence="11">The sequence shown here is derived from an EMBL/GenBank/DDBJ whole genome shotgun (WGS) entry which is preliminary data.</text>
</comment>
<comment type="pathway">
    <text evidence="10">Amine and polyamine biosynthesis; S-adenosylmethioninamine biosynthesis; S-adenosylmethioninamine from S-adenosyl-L-methionine: step 1/1.</text>
</comment>
<proteinExistence type="inferred from homology"/>
<dbReference type="EC" id="4.1.1.50" evidence="10"/>
<accession>A0ABT4LKX9</accession>
<feature type="active site" description="Schiff-base intermediate with substrate; via pyruvic acid" evidence="10">
    <location>
        <position position="122"/>
    </location>
</feature>
<keyword evidence="4 10" id="KW-0745">Spermidine biosynthesis</keyword>
<keyword evidence="12" id="KW-1185">Reference proteome</keyword>
<comment type="cofactor">
    <cofactor evidence="10">
        <name>pyruvate</name>
        <dbReference type="ChEBI" id="CHEBI:15361"/>
    </cofactor>
    <text evidence="10">Binds 1 pyruvoyl group covalently per subunit.</text>
</comment>
<evidence type="ECO:0000256" key="9">
    <source>
        <dbReference type="ARBA" id="ARBA00023317"/>
    </source>
</evidence>
<keyword evidence="3 10" id="KW-0068">Autocatalytic cleavage</keyword>
<feature type="chain" id="PRO_5044926366" description="S-adenosylmethionine decarboxylase beta chain" evidence="10">
    <location>
        <begin position="1"/>
        <end position="121"/>
    </location>
</feature>
<evidence type="ECO:0000256" key="2">
    <source>
        <dbReference type="ARBA" id="ARBA00022793"/>
    </source>
</evidence>
<evidence type="ECO:0000256" key="8">
    <source>
        <dbReference type="ARBA" id="ARBA00023270"/>
    </source>
</evidence>
<dbReference type="HAMAP" id="MF_00464">
    <property type="entry name" value="AdoMetDC_1"/>
    <property type="match status" value="1"/>
</dbReference>
<comment type="PTM">
    <text evidence="10">Is synthesized initially as an inactive proenzyme. Formation of the active enzyme involves a self-maturation process in which the active site pyruvoyl group is generated from an internal serine residue via an autocatalytic post-translational modification. Two non-identical subunits are generated from the proenzyme in this reaction, and the pyruvate is formed at the N-terminus of the alpha chain, which is derived from the carboxyl end of the proenzyme. The post-translation cleavage follows an unusual pathway, termed non-hydrolytic serinolysis, in which the side chain hydroxyl group of the serine supplies its oxygen atom to form the C-terminus of the beta chain, while the remainder of the serine residue undergoes an oxidative deamination to produce ammonia and the pyruvoyl group blocking the N-terminus of the alpha chain.</text>
</comment>
<sequence>MSKAHALFQLGMDLNQGSSTTQTEENKTAVQDAIKATGSGISNVVNLDDDRKDYFIERDGIRFAGTHLIIDLLGASRLDDLEFIQETLIECVEKSKATLLHIHLHHFTPNGGVSGVAVLAESHISIHTWPEKGYAALDVFMCGDAEPHNAITVLKDAFGPDKVVVDEFRRGKEVG</sequence>
<gene>
    <name evidence="11" type="primary">speD</name>
    <name evidence="10" type="synonym">speH</name>
    <name evidence="11" type="ORF">O4H49_13330</name>
</gene>
<reference evidence="11" key="1">
    <citation type="submission" date="2022-12" db="EMBL/GenBank/DDBJ databases">
        <title>Bacterial isolates from different developmental stages of Nematostella vectensis.</title>
        <authorList>
            <person name="Fraune S."/>
        </authorList>
    </citation>
    <scope>NUCLEOTIDE SEQUENCE</scope>
    <source>
        <strain evidence="11">G21630-S1</strain>
    </source>
</reference>
<evidence type="ECO:0000256" key="1">
    <source>
        <dbReference type="ARBA" id="ARBA00022691"/>
    </source>
</evidence>
<evidence type="ECO:0000256" key="4">
    <source>
        <dbReference type="ARBA" id="ARBA00023066"/>
    </source>
</evidence>
<dbReference type="InterPro" id="IPR016067">
    <property type="entry name" value="S-AdoMet_deCO2ase_core"/>
</dbReference>